<keyword evidence="9" id="KW-1185">Reference proteome</keyword>
<feature type="binding site" evidence="5">
    <location>
        <position position="132"/>
    </location>
    <ligand>
        <name>FAD</name>
        <dbReference type="ChEBI" id="CHEBI:57692"/>
    </ligand>
</feature>
<dbReference type="PANTHER" id="PTHR19370">
    <property type="entry name" value="NADH-CYTOCHROME B5 REDUCTASE"/>
    <property type="match status" value="1"/>
</dbReference>
<dbReference type="PANTHER" id="PTHR19370:SF190">
    <property type="entry name" value="NADH-CYTOCHROME B5 REDUCTASE-LIKE PROTEIN"/>
    <property type="match status" value="1"/>
</dbReference>
<gene>
    <name evidence="8" type="ORF">AB1Y20_010507</name>
</gene>
<evidence type="ECO:0000256" key="6">
    <source>
        <dbReference type="SAM" id="SignalP"/>
    </source>
</evidence>
<dbReference type="PRINTS" id="PR00406">
    <property type="entry name" value="CYTB5RDTASE"/>
</dbReference>
<dbReference type="GO" id="GO:0004128">
    <property type="term" value="F:cytochrome-b5 reductase activity, acting on NAD(P)H"/>
    <property type="evidence" value="ECO:0007669"/>
    <property type="project" value="TreeGrafter"/>
</dbReference>
<reference evidence="8 9" key="1">
    <citation type="journal article" date="2024" name="Science">
        <title>Giant polyketide synthase enzymes in the biosynthesis of giant marine polyether toxins.</title>
        <authorList>
            <person name="Fallon T.R."/>
            <person name="Shende V.V."/>
            <person name="Wierzbicki I.H."/>
            <person name="Pendleton A.L."/>
            <person name="Watervoot N.F."/>
            <person name="Auber R.P."/>
            <person name="Gonzalez D.J."/>
            <person name="Wisecaver J.H."/>
            <person name="Moore B.S."/>
        </authorList>
    </citation>
    <scope>NUCLEOTIDE SEQUENCE [LARGE SCALE GENOMIC DNA]</scope>
    <source>
        <strain evidence="8 9">12B1</strain>
    </source>
</reference>
<comment type="cofactor">
    <cofactor evidence="1 5">
        <name>FAD</name>
        <dbReference type="ChEBI" id="CHEBI:57692"/>
    </cofactor>
</comment>
<feature type="binding site" evidence="5">
    <location>
        <position position="122"/>
    </location>
    <ligand>
        <name>FAD</name>
        <dbReference type="ChEBI" id="CHEBI:57692"/>
    </ligand>
</feature>
<evidence type="ECO:0000256" key="1">
    <source>
        <dbReference type="ARBA" id="ARBA00001974"/>
    </source>
</evidence>
<sequence>MPMGGHLRFRLTTRLPALAAMILRASTFAPTAHALSTACSASKSPLAYTLIAKERLSPDSSLLRFSLPPPHTRLGDDPTLPTCIKVVHPFATDASGAPALVEKSYSPVSHPAAEGELELVVKAYPPAPGGGVGAYLCSLEPGEQIRATVKKPRAVHGHAAVARRWASLGLVAGGTGIAPLLQVVRIVLADAADETRVRLLSVNRREEDCLMRAQLDALAAEHPERLQVAYSLTAPSQGWEGYTGRGDVEMIRKALPPSTKDGRTMIFVCGTDGFVATWGGPVGRAPNKPDGSVGEKVQGPLMGLLADAGYDASEVFKY</sequence>
<feature type="signal peptide" evidence="6">
    <location>
        <begin position="1"/>
        <end position="34"/>
    </location>
</feature>
<proteinExistence type="predicted"/>
<dbReference type="Proteomes" id="UP001515480">
    <property type="component" value="Unassembled WGS sequence"/>
</dbReference>
<keyword evidence="2 5" id="KW-0285">Flavoprotein</keyword>
<feature type="domain" description="FAD-binding FR-type" evidence="7">
    <location>
        <begin position="43"/>
        <end position="162"/>
    </location>
</feature>
<name>A0AB34IPX3_PRYPA</name>
<evidence type="ECO:0000313" key="9">
    <source>
        <dbReference type="Proteomes" id="UP001515480"/>
    </source>
</evidence>
<dbReference type="InterPro" id="IPR017927">
    <property type="entry name" value="FAD-bd_FR_type"/>
</dbReference>
<evidence type="ECO:0000313" key="8">
    <source>
        <dbReference type="EMBL" id="KAL1504097.1"/>
    </source>
</evidence>
<keyword evidence="4" id="KW-0560">Oxidoreductase</keyword>
<feature type="binding site" evidence="5">
    <location>
        <position position="120"/>
    </location>
    <ligand>
        <name>FAD</name>
        <dbReference type="ChEBI" id="CHEBI:57692"/>
    </ligand>
</feature>
<protein>
    <recommendedName>
        <fullName evidence="7">FAD-binding FR-type domain-containing protein</fullName>
    </recommendedName>
</protein>
<dbReference type="Pfam" id="PF00970">
    <property type="entry name" value="FAD_binding_6"/>
    <property type="match status" value="1"/>
</dbReference>
<organism evidence="8 9">
    <name type="scientific">Prymnesium parvum</name>
    <name type="common">Toxic golden alga</name>
    <dbReference type="NCBI Taxonomy" id="97485"/>
    <lineage>
        <taxon>Eukaryota</taxon>
        <taxon>Haptista</taxon>
        <taxon>Haptophyta</taxon>
        <taxon>Prymnesiophyceae</taxon>
        <taxon>Prymnesiales</taxon>
        <taxon>Prymnesiaceae</taxon>
        <taxon>Prymnesium</taxon>
    </lineage>
</organism>
<dbReference type="EMBL" id="JBGBPQ010000020">
    <property type="protein sequence ID" value="KAL1504097.1"/>
    <property type="molecule type" value="Genomic_DNA"/>
</dbReference>
<evidence type="ECO:0000256" key="3">
    <source>
        <dbReference type="ARBA" id="ARBA00022827"/>
    </source>
</evidence>
<evidence type="ECO:0000256" key="2">
    <source>
        <dbReference type="ARBA" id="ARBA00022630"/>
    </source>
</evidence>
<dbReference type="Pfam" id="PF00175">
    <property type="entry name" value="NAD_binding_1"/>
    <property type="match status" value="1"/>
</dbReference>
<evidence type="ECO:0000259" key="7">
    <source>
        <dbReference type="PROSITE" id="PS51384"/>
    </source>
</evidence>
<comment type="caution">
    <text evidence="8">The sequence shown here is derived from an EMBL/GenBank/DDBJ whole genome shotgun (WGS) entry which is preliminary data.</text>
</comment>
<dbReference type="AlphaFoldDB" id="A0AB34IPX3"/>
<dbReference type="Gene3D" id="3.40.50.80">
    <property type="entry name" value="Nucleotide-binding domain of ferredoxin-NADP reductase (FNR) module"/>
    <property type="match status" value="1"/>
</dbReference>
<feature type="chain" id="PRO_5044311268" description="FAD-binding FR-type domain-containing protein" evidence="6">
    <location>
        <begin position="35"/>
        <end position="318"/>
    </location>
</feature>
<keyword evidence="3 5" id="KW-0274">FAD</keyword>
<evidence type="ECO:0000256" key="5">
    <source>
        <dbReference type="PIRSR" id="PIRSR601834-1"/>
    </source>
</evidence>
<dbReference type="SUPFAM" id="SSF63380">
    <property type="entry name" value="Riboflavin synthase domain-like"/>
    <property type="match status" value="1"/>
</dbReference>
<dbReference type="InterPro" id="IPR001433">
    <property type="entry name" value="OxRdtase_FAD/NAD-bd"/>
</dbReference>
<dbReference type="Gene3D" id="2.40.30.10">
    <property type="entry name" value="Translation factors"/>
    <property type="match status" value="1"/>
</dbReference>
<dbReference type="InterPro" id="IPR008333">
    <property type="entry name" value="Cbr1-like_FAD-bd_dom"/>
</dbReference>
<feature type="binding site" evidence="5">
    <location>
        <position position="105"/>
    </location>
    <ligand>
        <name>FAD</name>
        <dbReference type="ChEBI" id="CHEBI:57692"/>
    </ligand>
</feature>
<dbReference type="InterPro" id="IPR017938">
    <property type="entry name" value="Riboflavin_synthase-like_b-brl"/>
</dbReference>
<dbReference type="SUPFAM" id="SSF52343">
    <property type="entry name" value="Ferredoxin reductase-like, C-terminal NADP-linked domain"/>
    <property type="match status" value="1"/>
</dbReference>
<dbReference type="CDD" id="cd06183">
    <property type="entry name" value="cyt_b5_reduct_like"/>
    <property type="match status" value="1"/>
</dbReference>
<keyword evidence="6" id="KW-0732">Signal</keyword>
<dbReference type="InterPro" id="IPR001834">
    <property type="entry name" value="CBR-like"/>
</dbReference>
<dbReference type="PROSITE" id="PS51384">
    <property type="entry name" value="FAD_FR"/>
    <property type="match status" value="1"/>
</dbReference>
<dbReference type="InterPro" id="IPR039261">
    <property type="entry name" value="FNR_nucleotide-bd"/>
</dbReference>
<accession>A0AB34IPX3</accession>
<evidence type="ECO:0000256" key="4">
    <source>
        <dbReference type="ARBA" id="ARBA00023002"/>
    </source>
</evidence>